<feature type="compositionally biased region" description="Polar residues" evidence="2">
    <location>
        <begin position="736"/>
        <end position="763"/>
    </location>
</feature>
<sequence length="893" mass="98408">MSSKDGGRNNMERPLSGAVLCCTSIPPEKRTHMAEVAIQMGAEHKLDLTSDVTHLIVGDSNTPKYKYVAREREDIKVLQLKWVEAVRQAWMQGDEFNLEALEEEYRLPTFAGLRICVTGFEDLTFRTRLQEEISANGGEYCGDLTKEVTHLIAFAPEGKKYQYATQWEVKVVDLKWLEDSIERRMTLEEALYHPTIARDKLGLGAWNRQARAIIHLGKRPRGEEVAQDVPRKLRRTASVKLGSQSESLWSEIVSGPPGEDPARNEKLRPSKSLPILKPGVLEPKSFATDSTAAEDDTKRQATKESAVVDQQCNRRGIFAGLGIFLFAFTARQASILRAHILSNDGEVLESLTDLATSATSHLCRLFLIIPHSHPFSDIPSVKHLDSPPEVVTDMWAERCLQCKQLFEPDAHILSRPIQVFPIPGFENLVINSTGVADIDLLHVSKIVVLLGAKYDQVLKTGISVLLCNPGKAGVEKLRHAREWHIPAVSIEWLWTCIRRGILQPFRSFLLKDGHKTEQIISDKNATAAAARPQTTRTTVQGGVAEHGQQVKPVCPATGPVCREALPKNGDSHAASKTPKPKLLPGEGFVKSPQPNKDRSRTRGKKYAPMNLAAAASKHEAHDNGVNDDEEDGIGLPLQEISTNSSPKPEKAASPRGRCLTGHGDGEFSLPDHKQDDDTPSAPEATATGKTTYLPPRAESIRGAIKELLNRSKAKNTTPATSNGENKKKILLGRALSNMSNSSREGNNVRASRASSIDSANTDGLGSVILDEISESRRNSSGAIRRGSFTGRASAQERGVNGASWDLGDAALYREEYQEEEEAPQMTQLGYDNPDEAVALREMLAERRRNRTRRGQEDVKPPDTKEGKKIKDDLKVIPAGWGTGRRTRQKARSP</sequence>
<dbReference type="GO" id="GO:0033314">
    <property type="term" value="P:mitotic DNA replication checkpoint signaling"/>
    <property type="evidence" value="ECO:0007669"/>
    <property type="project" value="TreeGrafter"/>
</dbReference>
<dbReference type="SUPFAM" id="SSF52113">
    <property type="entry name" value="BRCT domain"/>
    <property type="match status" value="4"/>
</dbReference>
<name>A0A8H7ALQ7_9EURO</name>
<feature type="region of interest" description="Disordered" evidence="2">
    <location>
        <begin position="565"/>
        <end position="799"/>
    </location>
</feature>
<feature type="compositionally biased region" description="Low complexity" evidence="2">
    <location>
        <begin position="525"/>
        <end position="538"/>
    </location>
</feature>
<proteinExistence type="predicted"/>
<dbReference type="CDD" id="cd17731">
    <property type="entry name" value="BRCT_TopBP1_rpt2_like"/>
    <property type="match status" value="1"/>
</dbReference>
<dbReference type="Gene3D" id="3.40.50.10190">
    <property type="entry name" value="BRCT domain"/>
    <property type="match status" value="4"/>
</dbReference>
<feature type="region of interest" description="Disordered" evidence="2">
    <location>
        <begin position="524"/>
        <end position="543"/>
    </location>
</feature>
<dbReference type="PROSITE" id="PS50172">
    <property type="entry name" value="BRCT"/>
    <property type="match status" value="4"/>
</dbReference>
<dbReference type="AlphaFoldDB" id="A0A8H7ALQ7"/>
<dbReference type="InterPro" id="IPR036420">
    <property type="entry name" value="BRCT_dom_sf"/>
</dbReference>
<dbReference type="OrthoDB" id="251770at2759"/>
<reference evidence="4" key="1">
    <citation type="submission" date="2020-02" db="EMBL/GenBank/DDBJ databases">
        <authorList>
            <person name="Palmer J.M."/>
        </authorList>
    </citation>
    <scope>NUCLEOTIDE SEQUENCE</scope>
    <source>
        <strain evidence="4">EPUS1.4</strain>
        <tissue evidence="4">Thallus</tissue>
    </source>
</reference>
<evidence type="ECO:0000313" key="4">
    <source>
        <dbReference type="EMBL" id="KAF7510362.1"/>
    </source>
</evidence>
<evidence type="ECO:0000259" key="3">
    <source>
        <dbReference type="PROSITE" id="PS50172"/>
    </source>
</evidence>
<feature type="domain" description="BRCT" evidence="3">
    <location>
        <begin position="425"/>
        <end position="510"/>
    </location>
</feature>
<dbReference type="InterPro" id="IPR001357">
    <property type="entry name" value="BRCT_dom"/>
</dbReference>
<dbReference type="SMART" id="SM00292">
    <property type="entry name" value="BRCT"/>
    <property type="match status" value="3"/>
</dbReference>
<dbReference type="CDD" id="cd18433">
    <property type="entry name" value="BRCT_Rad4_rpt3"/>
    <property type="match status" value="1"/>
</dbReference>
<dbReference type="EMBL" id="JAACFV010000031">
    <property type="protein sequence ID" value="KAF7510362.1"/>
    <property type="molecule type" value="Genomic_DNA"/>
</dbReference>
<dbReference type="Pfam" id="PF12738">
    <property type="entry name" value="PTCB-BRCT"/>
    <property type="match status" value="3"/>
</dbReference>
<feature type="compositionally biased region" description="Basic and acidic residues" evidence="2">
    <location>
        <begin position="853"/>
        <end position="874"/>
    </location>
</feature>
<dbReference type="GO" id="GO:0006270">
    <property type="term" value="P:DNA replication initiation"/>
    <property type="evidence" value="ECO:0007669"/>
    <property type="project" value="TreeGrafter"/>
</dbReference>
<evidence type="ECO:0000313" key="5">
    <source>
        <dbReference type="Proteomes" id="UP000606974"/>
    </source>
</evidence>
<keyword evidence="1" id="KW-0677">Repeat</keyword>
<dbReference type="InterPro" id="IPR059215">
    <property type="entry name" value="BRCT2_TopBP1-like"/>
</dbReference>
<feature type="region of interest" description="Disordered" evidence="2">
    <location>
        <begin position="250"/>
        <end position="269"/>
    </location>
</feature>
<accession>A0A8H7ALQ7</accession>
<dbReference type="PANTHER" id="PTHR13561">
    <property type="entry name" value="DNA REPLICATION REGULATOR DPB11-RELATED"/>
    <property type="match status" value="1"/>
</dbReference>
<gene>
    <name evidence="4" type="ORF">GJ744_006858</name>
</gene>
<feature type="domain" description="BRCT" evidence="3">
    <location>
        <begin position="313"/>
        <end position="413"/>
    </location>
</feature>
<feature type="region of interest" description="Disordered" evidence="2">
    <location>
        <begin position="843"/>
        <end position="893"/>
    </location>
</feature>
<dbReference type="PANTHER" id="PTHR13561:SF20">
    <property type="entry name" value="DNA TOPOISOMERASE 2-BINDING PROTEIN 1"/>
    <property type="match status" value="1"/>
</dbReference>
<feature type="compositionally biased region" description="Polar residues" evidence="2">
    <location>
        <begin position="714"/>
        <end position="723"/>
    </location>
</feature>
<comment type="caution">
    <text evidence="4">The sequence shown here is derived from an EMBL/GenBank/DDBJ whole genome shotgun (WGS) entry which is preliminary data.</text>
</comment>
<dbReference type="CDD" id="cd17740">
    <property type="entry name" value="BRCT_Rad4_rpt1"/>
    <property type="match status" value="1"/>
</dbReference>
<dbReference type="GO" id="GO:0007095">
    <property type="term" value="P:mitotic G2 DNA damage checkpoint signaling"/>
    <property type="evidence" value="ECO:0007669"/>
    <property type="project" value="TreeGrafter"/>
</dbReference>
<protein>
    <recommendedName>
        <fullName evidence="3">BRCT domain-containing protein</fullName>
    </recommendedName>
</protein>
<organism evidence="4 5">
    <name type="scientific">Endocarpon pusillum</name>
    <dbReference type="NCBI Taxonomy" id="364733"/>
    <lineage>
        <taxon>Eukaryota</taxon>
        <taxon>Fungi</taxon>
        <taxon>Dikarya</taxon>
        <taxon>Ascomycota</taxon>
        <taxon>Pezizomycotina</taxon>
        <taxon>Eurotiomycetes</taxon>
        <taxon>Chaetothyriomycetidae</taxon>
        <taxon>Verrucariales</taxon>
        <taxon>Verrucariaceae</taxon>
        <taxon>Endocarpon</taxon>
    </lineage>
</organism>
<evidence type="ECO:0000256" key="2">
    <source>
        <dbReference type="SAM" id="MobiDB-lite"/>
    </source>
</evidence>
<feature type="domain" description="BRCT" evidence="3">
    <location>
        <begin position="105"/>
        <end position="194"/>
    </location>
</feature>
<keyword evidence="5" id="KW-1185">Reference proteome</keyword>
<dbReference type="Proteomes" id="UP000606974">
    <property type="component" value="Unassembled WGS sequence"/>
</dbReference>
<feature type="compositionally biased region" description="Basic residues" evidence="2">
    <location>
        <begin position="884"/>
        <end position="893"/>
    </location>
</feature>
<evidence type="ECO:0000256" key="1">
    <source>
        <dbReference type="ARBA" id="ARBA00022737"/>
    </source>
</evidence>
<feature type="domain" description="BRCT" evidence="3">
    <location>
        <begin position="10"/>
        <end position="83"/>
    </location>
</feature>
<feature type="compositionally biased region" description="Basic and acidic residues" evidence="2">
    <location>
        <begin position="663"/>
        <end position="676"/>
    </location>
</feature>